<dbReference type="InterPro" id="IPR036812">
    <property type="entry name" value="NAD(P)_OxRdtase_dom_sf"/>
</dbReference>
<dbReference type="InterPro" id="IPR023210">
    <property type="entry name" value="NADP_OxRdtase_dom"/>
</dbReference>
<dbReference type="Pfam" id="PF00248">
    <property type="entry name" value="Aldo_ket_red"/>
    <property type="match status" value="1"/>
</dbReference>
<proteinExistence type="predicted"/>
<dbReference type="Gene3D" id="3.20.20.100">
    <property type="entry name" value="NADP-dependent oxidoreductase domain"/>
    <property type="match status" value="1"/>
</dbReference>
<dbReference type="PANTHER" id="PTHR43827">
    <property type="entry name" value="2,5-DIKETO-D-GLUCONIC ACID REDUCTASE"/>
    <property type="match status" value="1"/>
</dbReference>
<comment type="caution">
    <text evidence="4">The sequence shown here is derived from an EMBL/GenBank/DDBJ whole genome shotgun (WGS) entry which is preliminary data.</text>
</comment>
<evidence type="ECO:0000259" key="3">
    <source>
        <dbReference type="Pfam" id="PF00248"/>
    </source>
</evidence>
<dbReference type="Proteomes" id="UP000281468">
    <property type="component" value="Unassembled WGS sequence"/>
</dbReference>
<keyword evidence="1" id="KW-0560">Oxidoreductase</keyword>
<feature type="transmembrane region" description="Helical" evidence="2">
    <location>
        <begin position="281"/>
        <end position="301"/>
    </location>
</feature>
<dbReference type="PANTHER" id="PTHR43827:SF13">
    <property type="entry name" value="ALDO_KETO REDUCTASE FAMILY PROTEIN"/>
    <property type="match status" value="1"/>
</dbReference>
<accession>A0A3M7DXM4</accession>
<keyword evidence="2" id="KW-0812">Transmembrane</keyword>
<sequence>MAAAFSLATRVTLNNGLTMPQIQLGVYLMSGSEASRAVKYALDAGYRAIDSAQMYHNERDVGHAILDYLKAHPELKREDIHYTTKLASNGTYDRARASIKKSVKECGLGYIDLFLLHSPYGGKQARLESWRAVEDAIQDGEVRMGGVSNFGEKHITELLTHPTLRLKPAVNQIELHPFNPHPSLTALCASHSIRLEAYAPLARALRMKHPTILSLSKKYGCTPAQLLVRWSCQMGFVPLPKSVRRERIEENAMVGGFEIDEGDMRELEGLDEGLVTGMSSLLFFLLFFLFLFFKFLFLNFFSWSSLIFHLILLVLGMAVVVVVVLVMKEGSESGGCWSPIC</sequence>
<feature type="transmembrane region" description="Helical" evidence="2">
    <location>
        <begin position="307"/>
        <end position="327"/>
    </location>
</feature>
<dbReference type="PROSITE" id="PS00798">
    <property type="entry name" value="ALDOKETO_REDUCTASE_1"/>
    <property type="match status" value="1"/>
</dbReference>
<dbReference type="FunFam" id="3.20.20.100:FF:000002">
    <property type="entry name" value="2,5-diketo-D-gluconic acid reductase A"/>
    <property type="match status" value="1"/>
</dbReference>
<organism evidence="4 5">
    <name type="scientific">Hortaea werneckii</name>
    <name type="common">Black yeast</name>
    <name type="synonym">Cladosporium werneckii</name>
    <dbReference type="NCBI Taxonomy" id="91943"/>
    <lineage>
        <taxon>Eukaryota</taxon>
        <taxon>Fungi</taxon>
        <taxon>Dikarya</taxon>
        <taxon>Ascomycota</taxon>
        <taxon>Pezizomycotina</taxon>
        <taxon>Dothideomycetes</taxon>
        <taxon>Dothideomycetidae</taxon>
        <taxon>Mycosphaerellales</taxon>
        <taxon>Teratosphaeriaceae</taxon>
        <taxon>Hortaea</taxon>
    </lineage>
</organism>
<keyword evidence="2" id="KW-1133">Transmembrane helix</keyword>
<protein>
    <recommendedName>
        <fullName evidence="3">NADP-dependent oxidoreductase domain-containing protein</fullName>
    </recommendedName>
</protein>
<dbReference type="AlphaFoldDB" id="A0A3M7DXM4"/>
<dbReference type="GO" id="GO:0016616">
    <property type="term" value="F:oxidoreductase activity, acting on the CH-OH group of donors, NAD or NADP as acceptor"/>
    <property type="evidence" value="ECO:0007669"/>
    <property type="project" value="UniProtKB-ARBA"/>
</dbReference>
<dbReference type="InterPro" id="IPR018170">
    <property type="entry name" value="Aldo/ket_reductase_CS"/>
</dbReference>
<feature type="domain" description="NADP-dependent oxidoreductase" evidence="3">
    <location>
        <begin position="29"/>
        <end position="271"/>
    </location>
</feature>
<keyword evidence="2" id="KW-0472">Membrane</keyword>
<dbReference type="CDD" id="cd19071">
    <property type="entry name" value="AKR_AKR1-5-like"/>
    <property type="match status" value="1"/>
</dbReference>
<evidence type="ECO:0000313" key="4">
    <source>
        <dbReference type="EMBL" id="RMY69055.1"/>
    </source>
</evidence>
<dbReference type="SUPFAM" id="SSF51430">
    <property type="entry name" value="NAD(P)-linked oxidoreductase"/>
    <property type="match status" value="1"/>
</dbReference>
<reference evidence="4 5" key="1">
    <citation type="journal article" date="2018" name="BMC Genomics">
        <title>Genomic evidence for intraspecific hybridization in a clonal and extremely halotolerant yeast.</title>
        <authorList>
            <person name="Gostincar C."/>
            <person name="Stajich J.E."/>
            <person name="Zupancic J."/>
            <person name="Zalar P."/>
            <person name="Gunde-Cimerman N."/>
        </authorList>
    </citation>
    <scope>NUCLEOTIDE SEQUENCE [LARGE SCALE GENOMIC DNA]</scope>
    <source>
        <strain evidence="4 5">EXF-171</strain>
    </source>
</reference>
<evidence type="ECO:0000256" key="2">
    <source>
        <dbReference type="SAM" id="Phobius"/>
    </source>
</evidence>
<name>A0A3M7DXM4_HORWE</name>
<gene>
    <name evidence="4" type="ORF">D0862_14920</name>
</gene>
<dbReference type="InterPro" id="IPR020471">
    <property type="entry name" value="AKR"/>
</dbReference>
<dbReference type="EMBL" id="QWIQ01001168">
    <property type="protein sequence ID" value="RMY69055.1"/>
    <property type="molecule type" value="Genomic_DNA"/>
</dbReference>
<dbReference type="PRINTS" id="PR00069">
    <property type="entry name" value="ALDKETRDTASE"/>
</dbReference>
<evidence type="ECO:0000313" key="5">
    <source>
        <dbReference type="Proteomes" id="UP000281468"/>
    </source>
</evidence>
<evidence type="ECO:0000256" key="1">
    <source>
        <dbReference type="ARBA" id="ARBA00023002"/>
    </source>
</evidence>